<reference evidence="1 2" key="1">
    <citation type="journal article" date="2014" name="Int. J. Syst. Evol. Microbiol.">
        <title>Complete genome sequence of Corynebacterium casei LMG S-19264T (=DSM 44701T), isolated from a smear-ripened cheese.</title>
        <authorList>
            <consortium name="US DOE Joint Genome Institute (JGI-PGF)"/>
            <person name="Walter F."/>
            <person name="Albersmeier A."/>
            <person name="Kalinowski J."/>
            <person name="Ruckert C."/>
        </authorList>
    </citation>
    <scope>NUCLEOTIDE SEQUENCE [LARGE SCALE GENOMIC DNA]</scope>
    <source>
        <strain evidence="1 2">KCTC 19473</strain>
    </source>
</reference>
<gene>
    <name evidence="1" type="ORF">GCM10007147_34090</name>
</gene>
<keyword evidence="2" id="KW-1185">Reference proteome</keyword>
<protein>
    <recommendedName>
        <fullName evidence="3">Transposase IS4-like domain-containing protein</fullName>
    </recommendedName>
</protein>
<dbReference type="AlphaFoldDB" id="A0A918XHU3"/>
<evidence type="ECO:0008006" key="3">
    <source>
        <dbReference type="Google" id="ProtNLM"/>
    </source>
</evidence>
<organism evidence="1 2">
    <name type="scientific">Nocardiopsis kunsanensis</name>
    <dbReference type="NCBI Taxonomy" id="141693"/>
    <lineage>
        <taxon>Bacteria</taxon>
        <taxon>Bacillati</taxon>
        <taxon>Actinomycetota</taxon>
        <taxon>Actinomycetes</taxon>
        <taxon>Streptosporangiales</taxon>
        <taxon>Nocardiopsidaceae</taxon>
        <taxon>Nocardiopsis</taxon>
    </lineage>
</organism>
<name>A0A918XHU3_9ACTN</name>
<comment type="caution">
    <text evidence="1">The sequence shown here is derived from an EMBL/GenBank/DDBJ whole genome shotgun (WGS) entry which is preliminary data.</text>
</comment>
<dbReference type="RefSeq" id="WP_193518306.1">
    <property type="nucleotide sequence ID" value="NZ_BMXL01000020.1"/>
</dbReference>
<evidence type="ECO:0000313" key="1">
    <source>
        <dbReference type="EMBL" id="GHD31323.1"/>
    </source>
</evidence>
<sequence>MTELPAGLDTGGTIVSGDALHTQRPTAHYLLEQAGAHYLLQVKGDQLLHTRAKGLRWDQVPRCCAKSTVCAPPTAPSSKP</sequence>
<proteinExistence type="predicted"/>
<accession>A0A918XHU3</accession>
<dbReference type="EMBL" id="BMXL01000020">
    <property type="protein sequence ID" value="GHD31323.1"/>
    <property type="molecule type" value="Genomic_DNA"/>
</dbReference>
<dbReference type="Proteomes" id="UP000654947">
    <property type="component" value="Unassembled WGS sequence"/>
</dbReference>
<evidence type="ECO:0000313" key="2">
    <source>
        <dbReference type="Proteomes" id="UP000654947"/>
    </source>
</evidence>